<feature type="domain" description="AP2/ERF" evidence="7">
    <location>
        <begin position="64"/>
        <end position="135"/>
    </location>
</feature>
<dbReference type="PANTHER" id="PTHR31190:SF451">
    <property type="entry name" value="AP2_ERF DOMAIN-CONTAINING PROTEIN"/>
    <property type="match status" value="1"/>
</dbReference>
<comment type="subcellular location">
    <subcellularLocation>
        <location evidence="1">Nucleus</location>
    </subcellularLocation>
</comment>
<keyword evidence="4" id="KW-0804">Transcription</keyword>
<dbReference type="EMBL" id="QGNW01002169">
    <property type="protein sequence ID" value="RVW24597.1"/>
    <property type="molecule type" value="Genomic_DNA"/>
</dbReference>
<dbReference type="InterPro" id="IPR016177">
    <property type="entry name" value="DNA-bd_dom_sf"/>
</dbReference>
<dbReference type="PROSITE" id="PS51032">
    <property type="entry name" value="AP2_ERF"/>
    <property type="match status" value="2"/>
</dbReference>
<dbReference type="SUPFAM" id="SSF54171">
    <property type="entry name" value="DNA-binding domain"/>
    <property type="match status" value="2"/>
</dbReference>
<dbReference type="InterPro" id="IPR036955">
    <property type="entry name" value="AP2/ERF_dom_sf"/>
</dbReference>
<name>A0A438CN14_VITVI</name>
<dbReference type="CDD" id="cd00018">
    <property type="entry name" value="AP2"/>
    <property type="match status" value="1"/>
</dbReference>
<evidence type="ECO:0000256" key="3">
    <source>
        <dbReference type="ARBA" id="ARBA00023125"/>
    </source>
</evidence>
<dbReference type="Pfam" id="PF00847">
    <property type="entry name" value="AP2"/>
    <property type="match status" value="1"/>
</dbReference>
<evidence type="ECO:0000256" key="4">
    <source>
        <dbReference type="ARBA" id="ARBA00023163"/>
    </source>
</evidence>
<proteinExistence type="inferred from homology"/>
<dbReference type="Proteomes" id="UP000288805">
    <property type="component" value="Unassembled WGS sequence"/>
</dbReference>
<keyword evidence="5" id="KW-0539">Nucleus</keyword>
<gene>
    <name evidence="8" type="primary">ERF098_11</name>
    <name evidence="8" type="ORF">CK203_090196</name>
</gene>
<evidence type="ECO:0000256" key="5">
    <source>
        <dbReference type="ARBA" id="ARBA00023242"/>
    </source>
</evidence>
<evidence type="ECO:0000256" key="1">
    <source>
        <dbReference type="ARBA" id="ARBA00004123"/>
    </source>
</evidence>
<dbReference type="InterPro" id="IPR001471">
    <property type="entry name" value="AP2/ERF_dom"/>
</dbReference>
<dbReference type="GO" id="GO:0003677">
    <property type="term" value="F:DNA binding"/>
    <property type="evidence" value="ECO:0007669"/>
    <property type="project" value="UniProtKB-KW"/>
</dbReference>
<dbReference type="PANTHER" id="PTHR31190">
    <property type="entry name" value="DNA-BINDING DOMAIN"/>
    <property type="match status" value="1"/>
</dbReference>
<organism evidence="8 9">
    <name type="scientific">Vitis vinifera</name>
    <name type="common">Grape</name>
    <dbReference type="NCBI Taxonomy" id="29760"/>
    <lineage>
        <taxon>Eukaryota</taxon>
        <taxon>Viridiplantae</taxon>
        <taxon>Streptophyta</taxon>
        <taxon>Embryophyta</taxon>
        <taxon>Tracheophyta</taxon>
        <taxon>Spermatophyta</taxon>
        <taxon>Magnoliopsida</taxon>
        <taxon>eudicotyledons</taxon>
        <taxon>Gunneridae</taxon>
        <taxon>Pentapetalae</taxon>
        <taxon>rosids</taxon>
        <taxon>Vitales</taxon>
        <taxon>Vitaceae</taxon>
        <taxon>Viteae</taxon>
        <taxon>Vitis</taxon>
    </lineage>
</organism>
<dbReference type="InterPro" id="IPR044808">
    <property type="entry name" value="ERF_plant"/>
</dbReference>
<dbReference type="PRINTS" id="PR00367">
    <property type="entry name" value="ETHRSPELEMNT"/>
</dbReference>
<dbReference type="GO" id="GO:0003700">
    <property type="term" value="F:DNA-binding transcription factor activity"/>
    <property type="evidence" value="ECO:0007669"/>
    <property type="project" value="InterPro"/>
</dbReference>
<comment type="caution">
    <text evidence="8">The sequence shown here is derived from an EMBL/GenBank/DDBJ whole genome shotgun (WGS) entry which is preliminary data.</text>
</comment>
<evidence type="ECO:0000259" key="7">
    <source>
        <dbReference type="PROSITE" id="PS51032"/>
    </source>
</evidence>
<accession>A0A438CN14</accession>
<dbReference type="FunFam" id="3.30.730.10:FF:000001">
    <property type="entry name" value="Ethylene-responsive transcription factor 2"/>
    <property type="match status" value="1"/>
</dbReference>
<dbReference type="GO" id="GO:0009873">
    <property type="term" value="P:ethylene-activated signaling pathway"/>
    <property type="evidence" value="ECO:0007669"/>
    <property type="project" value="InterPro"/>
</dbReference>
<dbReference type="SMART" id="SM00380">
    <property type="entry name" value="AP2"/>
    <property type="match status" value="2"/>
</dbReference>
<dbReference type="Gene3D" id="3.30.730.10">
    <property type="entry name" value="AP2/ERF domain"/>
    <property type="match status" value="2"/>
</dbReference>
<dbReference type="AlphaFoldDB" id="A0A438CN14"/>
<evidence type="ECO:0000313" key="8">
    <source>
        <dbReference type="EMBL" id="RVW24597.1"/>
    </source>
</evidence>
<reference evidence="8 9" key="1">
    <citation type="journal article" date="2018" name="PLoS Genet.">
        <title>Population sequencing reveals clonal diversity and ancestral inbreeding in the grapevine cultivar Chardonnay.</title>
        <authorList>
            <person name="Roach M.J."/>
            <person name="Johnson D.L."/>
            <person name="Bohlmann J."/>
            <person name="van Vuuren H.J."/>
            <person name="Jones S.J."/>
            <person name="Pretorius I.S."/>
            <person name="Schmidt S.A."/>
            <person name="Borneman A.R."/>
        </authorList>
    </citation>
    <scope>NUCLEOTIDE SEQUENCE [LARGE SCALE GENOMIC DNA]</scope>
    <source>
        <strain evidence="9">cv. Chardonnay</strain>
        <tissue evidence="8">Leaf</tissue>
    </source>
</reference>
<dbReference type="GO" id="GO:0005634">
    <property type="term" value="C:nucleus"/>
    <property type="evidence" value="ECO:0007669"/>
    <property type="project" value="UniProtKB-SubCell"/>
</dbReference>
<keyword evidence="2" id="KW-0805">Transcription regulation</keyword>
<comment type="similarity">
    <text evidence="6">Belongs to the AP2/ERF transcription factor family. ERF subfamily.</text>
</comment>
<feature type="domain" description="AP2/ERF" evidence="7">
    <location>
        <begin position="17"/>
        <end position="75"/>
    </location>
</feature>
<sequence>MERDSKGKSNEEKGEVRYRGVRRRPWGKFAAEIRDPARQGARMWLGTFATAEEAARAYDRAAYEMRGPLAILNFPEEYEMLLVLLTLHQLAEIRDSTRQGARLWLGTFLTAEEAARAYDQAAYGMRGPLAILNFPKDYQNVASSACSSSVDVPEGHQNVASPPPCSSSMFENTERTRDAHEKQVFEFECLDDKLLEDLLECEEKKTKNQ</sequence>
<evidence type="ECO:0000313" key="9">
    <source>
        <dbReference type="Proteomes" id="UP000288805"/>
    </source>
</evidence>
<protein>
    <submittedName>
        <fullName evidence="8">Ethylene-responsive transcription factor ERF098</fullName>
    </submittedName>
</protein>
<evidence type="ECO:0000256" key="6">
    <source>
        <dbReference type="ARBA" id="ARBA00024343"/>
    </source>
</evidence>
<keyword evidence="3" id="KW-0238">DNA-binding</keyword>
<evidence type="ECO:0000256" key="2">
    <source>
        <dbReference type="ARBA" id="ARBA00023015"/>
    </source>
</evidence>